<dbReference type="Pfam" id="PF04969">
    <property type="entry name" value="CS"/>
    <property type="match status" value="1"/>
</dbReference>
<protein>
    <submittedName>
        <fullName evidence="3 4">NudC domain-containing protein 2</fullName>
    </submittedName>
</protein>
<evidence type="ECO:0000313" key="3">
    <source>
        <dbReference type="EMBL" id="KAH9591172.1"/>
    </source>
</evidence>
<dbReference type="EMBL" id="KL251571">
    <property type="protein sequence ID" value="KGB40747.1"/>
    <property type="molecule type" value="Genomic_DNA"/>
</dbReference>
<evidence type="ECO:0000313" key="5">
    <source>
        <dbReference type="Proteomes" id="UP000471633"/>
    </source>
</evidence>
<name>A0A095A1U3_SCHHA</name>
<dbReference type="AlphaFoldDB" id="A0A095A1U3"/>
<evidence type="ECO:0000259" key="1">
    <source>
        <dbReference type="PROSITE" id="PS50174"/>
    </source>
</evidence>
<dbReference type="PROSITE" id="PS50174">
    <property type="entry name" value="G_PATCH"/>
    <property type="match status" value="1"/>
</dbReference>
<dbReference type="PROSITE" id="PS51203">
    <property type="entry name" value="CS"/>
    <property type="match status" value="1"/>
</dbReference>
<dbReference type="RefSeq" id="XP_012800507.1">
    <property type="nucleotide sequence ID" value="XM_012945053.2"/>
</dbReference>
<dbReference type="KEGG" id="shx:MS3_00003557"/>
<accession>A0A095A1U3</accession>
<dbReference type="InterPro" id="IPR008978">
    <property type="entry name" value="HSP20-like_chaperone"/>
</dbReference>
<dbReference type="Gene3D" id="2.60.40.790">
    <property type="match status" value="1"/>
</dbReference>
<reference evidence="3" key="4">
    <citation type="journal article" date="2022" name="PLoS Pathog.">
        <title>Chromosome-level genome of Schistosoma haematobium underpins genome-wide explorations of molecular variation.</title>
        <authorList>
            <person name="Stroehlein A.J."/>
            <person name="Korhonen P.K."/>
            <person name="Lee V.V."/>
            <person name="Ralph S.A."/>
            <person name="Mentink-Kane M."/>
            <person name="You H."/>
            <person name="McManus D.P."/>
            <person name="Tchuente L.T."/>
            <person name="Stothard J.R."/>
            <person name="Kaur P."/>
            <person name="Dudchenko O."/>
            <person name="Aiden E.L."/>
            <person name="Yang B."/>
            <person name="Yang H."/>
            <person name="Emery A.M."/>
            <person name="Webster B.L."/>
            <person name="Brindley P.J."/>
            <person name="Rollinson D."/>
            <person name="Chang B.C.H."/>
            <person name="Gasser R.B."/>
            <person name="Young N.D."/>
        </authorList>
    </citation>
    <scope>NUCLEOTIDE SEQUENCE</scope>
</reference>
<proteinExistence type="predicted"/>
<organism evidence="4">
    <name type="scientific">Schistosoma haematobium</name>
    <name type="common">Blood fluke</name>
    <dbReference type="NCBI Taxonomy" id="6185"/>
    <lineage>
        <taxon>Eukaryota</taxon>
        <taxon>Metazoa</taxon>
        <taxon>Spiralia</taxon>
        <taxon>Lophotrochozoa</taxon>
        <taxon>Platyhelminthes</taxon>
        <taxon>Trematoda</taxon>
        <taxon>Digenea</taxon>
        <taxon>Strigeidida</taxon>
        <taxon>Schistosomatoidea</taxon>
        <taxon>Schistosomatidae</taxon>
        <taxon>Schistosoma</taxon>
    </lineage>
</organism>
<feature type="domain" description="G-patch" evidence="1">
    <location>
        <begin position="224"/>
        <end position="301"/>
    </location>
</feature>
<gene>
    <name evidence="3" type="primary">NUDCD2</name>
    <name evidence="3" type="ORF">MS3_00003557</name>
    <name evidence="4" type="ORF">MS3_09229</name>
</gene>
<dbReference type="InterPro" id="IPR007052">
    <property type="entry name" value="CS_dom"/>
</dbReference>
<dbReference type="SMART" id="SM00443">
    <property type="entry name" value="G_patch"/>
    <property type="match status" value="1"/>
</dbReference>
<dbReference type="STRING" id="6185.A0A095A1U3"/>
<dbReference type="Proteomes" id="UP000471633">
    <property type="component" value="Unassembled WGS sequence"/>
</dbReference>
<dbReference type="InterPro" id="IPR039146">
    <property type="entry name" value="GPANK1"/>
</dbReference>
<feature type="domain" description="CS" evidence="2">
    <location>
        <begin position="45"/>
        <end position="167"/>
    </location>
</feature>
<dbReference type="SUPFAM" id="SSF49764">
    <property type="entry name" value="HSP20-like chaperones"/>
    <property type="match status" value="1"/>
</dbReference>
<keyword evidence="5" id="KW-1185">Reference proteome</keyword>
<dbReference type="CTD" id="134492"/>
<dbReference type="GeneID" id="24596421"/>
<dbReference type="GO" id="GO:0003676">
    <property type="term" value="F:nucleic acid binding"/>
    <property type="evidence" value="ECO:0007669"/>
    <property type="project" value="InterPro"/>
</dbReference>
<evidence type="ECO:0000313" key="4">
    <source>
        <dbReference type="EMBL" id="KGB40747.1"/>
    </source>
</evidence>
<reference evidence="3" key="3">
    <citation type="submission" date="2021-06" db="EMBL/GenBank/DDBJ databases">
        <title>Chromosome-level genome assembly for S. haematobium.</title>
        <authorList>
            <person name="Stroehlein A.J."/>
        </authorList>
    </citation>
    <scope>NUCLEOTIDE SEQUENCE</scope>
</reference>
<dbReference type="CDD" id="cd06467">
    <property type="entry name" value="p23_NUDC_like"/>
    <property type="match status" value="1"/>
</dbReference>
<reference evidence="4" key="1">
    <citation type="journal article" date="2012" name="Nat. Genet.">
        <title>Whole-genome sequence of Schistosoma haematobium.</title>
        <authorList>
            <person name="Young N.D."/>
            <person name="Jex A.R."/>
            <person name="Li B."/>
            <person name="Liu S."/>
            <person name="Yang L."/>
            <person name="Xiong Z."/>
            <person name="Li Y."/>
            <person name="Cantacessi C."/>
            <person name="Hall R.S."/>
            <person name="Xu X."/>
            <person name="Chen F."/>
            <person name="Wu X."/>
            <person name="Zerlotini A."/>
            <person name="Oliveira G."/>
            <person name="Hofmann A."/>
            <person name="Zhang G."/>
            <person name="Fang X."/>
            <person name="Kang Y."/>
            <person name="Campbell B.E."/>
            <person name="Loukas A."/>
            <person name="Ranganathan S."/>
            <person name="Rollinson D."/>
            <person name="Rinaldi G."/>
            <person name="Brindley P.J."/>
            <person name="Yang H."/>
            <person name="Wang J."/>
            <person name="Wang J."/>
            <person name="Gasser R.B."/>
        </authorList>
    </citation>
    <scope>NUCLEOTIDE SEQUENCE [LARGE SCALE GENOMIC DNA]</scope>
</reference>
<dbReference type="InterPro" id="IPR000467">
    <property type="entry name" value="G_patch_dom"/>
</dbReference>
<dbReference type="EMBL" id="AMPZ03000002">
    <property type="protein sequence ID" value="KAH9591172.1"/>
    <property type="molecule type" value="Genomic_DNA"/>
</dbReference>
<dbReference type="PANTHER" id="PTHR20923">
    <property type="entry name" value="BAT4 PROTEIN-RELATED"/>
    <property type="match status" value="1"/>
</dbReference>
<sequence>MSAGNPTKYYSCTENFYLIIYFRYFVFYASLIPTHLKGQSGLICASFEWGSWWQTIQEVFIEIPFRQIVDVKQIVCKITNSTITCGFVGQQPLLSGNLFSLIKASESTWSLHEKKHNVDKTLLNRTFVRSSVSGTLRCPETRTDASPKVKDLNLSGQEVKNFYESLTQCVTQKLEYSSPDSNLCKCSVCGGSFSDFKKHVSSIGHQMAEISEKSSKPSPLLIPPSNKGYQLLTRIGWRDAALDPGYEELKTSKVQSGISTNEYKSHFCIKNGGLGASRPGRRFPVATVLKRDRLGFGWPNKTNTARITHFSAGDSKAVEYPKDVRRLRHSSIKMDSKYMIRKMNLEKKKERIIRQGFNLTDEQLALLYDK</sequence>
<evidence type="ECO:0000259" key="2">
    <source>
        <dbReference type="PROSITE" id="PS51203"/>
    </source>
</evidence>
<dbReference type="PANTHER" id="PTHR20923:SF1">
    <property type="entry name" value="G PATCH DOMAIN AND ANKYRIN REPEAT-CONTAINING PROTEIN 1"/>
    <property type="match status" value="1"/>
</dbReference>
<reference evidence="3" key="2">
    <citation type="journal article" date="2019" name="Gigascience">
        <title>High-quality Schistosoma haematobium genome achieved by single-molecule and long-range sequencing.</title>
        <authorList>
            <person name="Stroehlein A.J."/>
            <person name="Korhonen P.K."/>
            <person name="Chong T.M."/>
            <person name="Lim Y.L."/>
            <person name="Chan K.G."/>
            <person name="Webster B."/>
            <person name="Rollinson D."/>
            <person name="Brindley P.J."/>
            <person name="Gasser R.B."/>
            <person name="Young N.D."/>
        </authorList>
    </citation>
    <scope>NUCLEOTIDE SEQUENCE</scope>
</reference>